<dbReference type="STRING" id="1255043.TVNIR_1067"/>
<dbReference type="HOGENOM" id="CLU_3190143_0_0_6"/>
<dbReference type="KEGG" id="tni:TVNIR_1067"/>
<dbReference type="AlphaFoldDB" id="L0DWK2"/>
<accession>L0DWK2</accession>
<evidence type="ECO:0000313" key="3">
    <source>
        <dbReference type="Proteomes" id="UP000010809"/>
    </source>
</evidence>
<dbReference type="EMBL" id="CP003989">
    <property type="protein sequence ID" value="AGA32751.1"/>
    <property type="molecule type" value="Genomic_DNA"/>
</dbReference>
<feature type="region of interest" description="Disordered" evidence="1">
    <location>
        <begin position="1"/>
        <end position="46"/>
    </location>
</feature>
<reference evidence="2" key="1">
    <citation type="submission" date="2015-12" db="EMBL/GenBank/DDBJ databases">
        <authorList>
            <person name="Tikhonova T.V."/>
            <person name="Pavlov A.R."/>
            <person name="Beletsky A.V."/>
            <person name="Mardanov A.V."/>
            <person name="Sorokin D.Y."/>
            <person name="Ravin N.V."/>
            <person name="Popov V.O."/>
        </authorList>
    </citation>
    <scope>NUCLEOTIDE SEQUENCE</scope>
    <source>
        <strain evidence="2">DSM 14787</strain>
    </source>
</reference>
<proteinExistence type="predicted"/>
<dbReference type="RefSeq" id="WP_015257891.1">
    <property type="nucleotide sequence ID" value="NC_019902.2"/>
</dbReference>
<gene>
    <name evidence="2" type="ordered locus">TVNIR_1067</name>
</gene>
<protein>
    <submittedName>
        <fullName evidence="2">Uncharacterized protein</fullName>
    </submittedName>
</protein>
<sequence>MAAEVPLKGDASDASGALPVVGTSAAGTVDDPPPADGLVLSIHGFP</sequence>
<dbReference type="PATRIC" id="fig|1255043.3.peg.1074"/>
<evidence type="ECO:0000256" key="1">
    <source>
        <dbReference type="SAM" id="MobiDB-lite"/>
    </source>
</evidence>
<evidence type="ECO:0000313" key="2">
    <source>
        <dbReference type="EMBL" id="AGA32751.1"/>
    </source>
</evidence>
<keyword evidence="3" id="KW-1185">Reference proteome</keyword>
<organism evidence="2 3">
    <name type="scientific">Thioalkalivibrio nitratireducens (strain DSM 14787 / UNIQEM 213 / ALEN2)</name>
    <dbReference type="NCBI Taxonomy" id="1255043"/>
    <lineage>
        <taxon>Bacteria</taxon>
        <taxon>Pseudomonadati</taxon>
        <taxon>Pseudomonadota</taxon>
        <taxon>Gammaproteobacteria</taxon>
        <taxon>Chromatiales</taxon>
        <taxon>Ectothiorhodospiraceae</taxon>
        <taxon>Thioalkalivibrio</taxon>
    </lineage>
</organism>
<dbReference type="Proteomes" id="UP000010809">
    <property type="component" value="Chromosome"/>
</dbReference>
<name>L0DWK2_THIND</name>